<dbReference type="RefSeq" id="XP_022921382.1">
    <property type="nucleotide sequence ID" value="XM_023065614.1"/>
</dbReference>
<dbReference type="InterPro" id="IPR035892">
    <property type="entry name" value="C2_domain_sf"/>
</dbReference>
<feature type="compositionally biased region" description="Pro residues" evidence="4">
    <location>
        <begin position="769"/>
        <end position="781"/>
    </location>
</feature>
<evidence type="ECO:0000256" key="2">
    <source>
        <dbReference type="ARBA" id="ARBA00022912"/>
    </source>
</evidence>
<dbReference type="InterPro" id="IPR029021">
    <property type="entry name" value="Prot-tyrosine_phosphatase-like"/>
</dbReference>
<dbReference type="InterPro" id="IPR015425">
    <property type="entry name" value="FH2_Formin"/>
</dbReference>
<feature type="compositionally biased region" description="Pro residues" evidence="4">
    <location>
        <begin position="799"/>
        <end position="810"/>
    </location>
</feature>
<dbReference type="PANTHER" id="PTHR45733:SF10">
    <property type="entry name" value="FORMIN-LIKE PROTEIN 15A-RELATED"/>
    <property type="match status" value="1"/>
</dbReference>
<dbReference type="PROSITE" id="PS51444">
    <property type="entry name" value="FH2"/>
    <property type="match status" value="1"/>
</dbReference>
<dbReference type="InterPro" id="IPR042201">
    <property type="entry name" value="FH2_Formin_sf"/>
</dbReference>
<name>A0A6J1E0B1_CUCMO</name>
<dbReference type="Pfam" id="PF10409">
    <property type="entry name" value="PTEN_C2"/>
    <property type="match status" value="1"/>
</dbReference>
<dbReference type="Pfam" id="PF02181">
    <property type="entry name" value="FH2"/>
    <property type="match status" value="1"/>
</dbReference>
<feature type="domain" description="FH2" evidence="6">
    <location>
        <begin position="1135"/>
        <end position="1535"/>
    </location>
</feature>
<dbReference type="Gene3D" id="1.20.58.2220">
    <property type="entry name" value="Formin, FH2 domain"/>
    <property type="match status" value="1"/>
</dbReference>
<evidence type="ECO:0000259" key="6">
    <source>
        <dbReference type="PROSITE" id="PS51444"/>
    </source>
</evidence>
<dbReference type="GO" id="GO:0004721">
    <property type="term" value="F:phosphoprotein phosphatase activity"/>
    <property type="evidence" value="ECO:0007669"/>
    <property type="project" value="UniProtKB-KW"/>
</dbReference>
<dbReference type="GeneID" id="111429670"/>
<feature type="compositionally biased region" description="Basic and acidic residues" evidence="4">
    <location>
        <begin position="1527"/>
        <end position="1537"/>
    </location>
</feature>
<evidence type="ECO:0000313" key="7">
    <source>
        <dbReference type="Proteomes" id="UP000504609"/>
    </source>
</evidence>
<feature type="compositionally biased region" description="Pro residues" evidence="4">
    <location>
        <begin position="660"/>
        <end position="696"/>
    </location>
</feature>
<dbReference type="InterPro" id="IPR014020">
    <property type="entry name" value="Tensin_C2-dom"/>
</dbReference>
<dbReference type="PANTHER" id="PTHR45733">
    <property type="entry name" value="FORMIN-J"/>
    <property type="match status" value="1"/>
</dbReference>
<accession>A0A6J1E0B1</accession>
<feature type="domain" description="C2 tensin-type" evidence="5">
    <location>
        <begin position="200"/>
        <end position="339"/>
    </location>
</feature>
<feature type="region of interest" description="Disordered" evidence="4">
    <location>
        <begin position="1527"/>
        <end position="1547"/>
    </location>
</feature>
<dbReference type="SMART" id="SM01326">
    <property type="entry name" value="PTEN_C2"/>
    <property type="match status" value="1"/>
</dbReference>
<evidence type="ECO:0000259" key="5">
    <source>
        <dbReference type="PROSITE" id="PS51182"/>
    </source>
</evidence>
<protein>
    <recommendedName>
        <fullName evidence="3">Formin-like protein</fullName>
    </recommendedName>
</protein>
<keyword evidence="2" id="KW-0904">Protein phosphatase</keyword>
<feature type="compositionally biased region" description="Pro residues" evidence="4">
    <location>
        <begin position="889"/>
        <end position="899"/>
    </location>
</feature>
<proteinExistence type="inferred from homology"/>
<feature type="compositionally biased region" description="Low complexity" evidence="4">
    <location>
        <begin position="1111"/>
        <end position="1142"/>
    </location>
</feature>
<dbReference type="Proteomes" id="UP000504609">
    <property type="component" value="Unplaced"/>
</dbReference>
<dbReference type="KEGG" id="cmos:111429670"/>
<feature type="compositionally biased region" description="Low complexity" evidence="4">
    <location>
        <begin position="832"/>
        <end position="846"/>
    </location>
</feature>
<feature type="compositionally biased region" description="Pro residues" evidence="4">
    <location>
        <begin position="910"/>
        <end position="1110"/>
    </location>
</feature>
<dbReference type="InterPro" id="IPR051144">
    <property type="entry name" value="Formin_homology_domain"/>
</dbReference>
<evidence type="ECO:0000256" key="1">
    <source>
        <dbReference type="ARBA" id="ARBA00006468"/>
    </source>
</evidence>
<dbReference type="Gene3D" id="3.90.190.10">
    <property type="entry name" value="Protein tyrosine phosphatase superfamily"/>
    <property type="match status" value="1"/>
</dbReference>
<reference evidence="8" key="1">
    <citation type="submission" date="2025-08" db="UniProtKB">
        <authorList>
            <consortium name="RefSeq"/>
        </authorList>
    </citation>
    <scope>IDENTIFICATION</scope>
    <source>
        <tissue evidence="8">Young leaves</tissue>
    </source>
</reference>
<comment type="similarity">
    <text evidence="1">Belongs to the formin-like family. Class-II subfamily.</text>
</comment>
<feature type="region of interest" description="Disordered" evidence="4">
    <location>
        <begin position="630"/>
        <end position="1145"/>
    </location>
</feature>
<dbReference type="SMART" id="SM00498">
    <property type="entry name" value="FH2"/>
    <property type="match status" value="1"/>
</dbReference>
<feature type="compositionally biased region" description="Polar residues" evidence="4">
    <location>
        <begin position="738"/>
        <end position="762"/>
    </location>
</feature>
<dbReference type="SUPFAM" id="SSF101447">
    <property type="entry name" value="Formin homology 2 domain (FH2 domain)"/>
    <property type="match status" value="1"/>
</dbReference>
<dbReference type="SUPFAM" id="SSF52799">
    <property type="entry name" value="(Phosphotyrosine protein) phosphatases II"/>
    <property type="match status" value="1"/>
</dbReference>
<evidence type="ECO:0000256" key="3">
    <source>
        <dbReference type="RuleBase" id="RU361260"/>
    </source>
</evidence>
<organism evidence="7 8">
    <name type="scientific">Cucurbita moschata</name>
    <name type="common">Winter crookneck squash</name>
    <name type="synonym">Cucurbita pepo var. moschata</name>
    <dbReference type="NCBI Taxonomy" id="3662"/>
    <lineage>
        <taxon>Eukaryota</taxon>
        <taxon>Viridiplantae</taxon>
        <taxon>Streptophyta</taxon>
        <taxon>Embryophyta</taxon>
        <taxon>Tracheophyta</taxon>
        <taxon>Spermatophyta</taxon>
        <taxon>Magnoliopsida</taxon>
        <taxon>eudicotyledons</taxon>
        <taxon>Gunneridae</taxon>
        <taxon>Pentapetalae</taxon>
        <taxon>rosids</taxon>
        <taxon>fabids</taxon>
        <taxon>Cucurbitales</taxon>
        <taxon>Cucurbitaceae</taxon>
        <taxon>Cucurbiteae</taxon>
        <taxon>Cucurbita</taxon>
    </lineage>
</organism>
<feature type="compositionally biased region" description="Pro residues" evidence="4">
    <location>
        <begin position="706"/>
        <end position="719"/>
    </location>
</feature>
<dbReference type="FunFam" id="1.20.58.2220:FF:000020">
    <property type="entry name" value="Formin-like protein"/>
    <property type="match status" value="1"/>
</dbReference>
<keyword evidence="2" id="KW-0378">Hydrolase</keyword>
<dbReference type="Gene3D" id="2.60.40.1110">
    <property type="match status" value="1"/>
</dbReference>
<dbReference type="SUPFAM" id="SSF49562">
    <property type="entry name" value="C2 domain (Calcium/lipid-binding domain, CaLB)"/>
    <property type="match status" value="1"/>
</dbReference>
<sequence length="1547" mass="167784">MALFRRFFYRKPPDRLLEISERVYVFDCCFSTEVLEEEEYKVYLDGIVAQLQGHFPDASFMVFNFREGDRRSQISDVLTQYDMTVMDYPRQYEGCPLLSLEMVHHFLRSSESWLSVEGQQNVLLMHCERGGWPVLAFMLAGLLLYRKQYSGEQKTLEMVYKQAPKELLHLLSPLNPQPSHLRYLQYISRRNLGSDWPPSDTPLVLDCLILRVLPLFDGGKGCRPVVRVYGQDPSTPANRTSRLLFSTSIKRKHIRNYLQAECMLVKIDIHCHVQGDVVLECIHLDEDLVHEEMMFRVMFHTAFVRSNIMMLNRDEVDVLWDARDQFPKDFRVEALFLDADAVVPSLTTALDDEDGNETGAASPEEFFEVEEIFSNTMDGQEAKGSNDPQVVKHVNRNEDLKEDLDPHAFQDCASDDGNHLRHDKKSDFDAVKDITVDDVRYKLDENIYPDLNVVKDIGVDDGDMNSNSFMVAANVLTHVEAQGLVDDAYEKFEDIEEKDDGRYTTTEKLENKALQKKLSADGSESEKLQIPISKKQPISSAKPTTDMGLTEQKVEQQEAQGFSGKQARPNIVSRWIPPNKGSYMNSVHVSYPPSRYNSAPAATLSSLVATDVNNDVDSIRPSYSALGELVLGPSSPVESIEETYSSSETLKPSHCDPQLEVPPPPLPTKPPSPYFPSPPRANAIPPPPPPPPPPPTSFHHIESTYSPPPLSVSSAPPPLVSSSKTVITPSPPPPPPFSRQNSVFSHSSTQPSWEQIYSSVSNAMVAGSIPPPPPPPPPPPLSSLSLVRPYTSKNIASTPPAPVLSPPPPSVMHETLASPPPPSSPASYGDKASPTLASPAPSPITSVHGASPPPPPTPPLITSVHGASPPPPPPLMYEAFPSPSLMKRTPPPPPPPPPMHGASPTTSLLGPPPPSMHGAFPPLPPPPPPPPPIHGTPSPSPPPPPPPPPMHGAPPPPPPPPPMHGAPPPPPPPPPPMHGAPPPPPPPPPMYGAPPPPPPPPMYGAPPPPPPPPMHGAPPPPPPPPGGGRAPPPPPPPPGGGRAPPPPPPPPGGGRAPPPPPPPGGGRAPPPPPPPGGGGAPAPPPPPGGRGAPPPPRPPGGGGPPPPPPLGARGANAPPDPRGLSSGRGRGLSRSTATAPRRSSLKPLHWSKVTRVLQGSLWEELQRYGEPQIAPEFDVSELESLFSANVPKPADGGKSGGRRKSVGSKSDKVHLIDLRRANNTEIMLTKVKMPLPDMMAAVLAMDESVLDVDQVENLIKFCPTKEEMELLKGYTGDKDNLGKCEQYFLELMKVPRVESKLRVFSFKIQFGSQISEFKKSLNTVNSACVEVRNSAKLKEIMKKILYLGNTLNQGTARGSAVGFKLDSLLKLADTRASNNKMTLMHYLCKVLASKTPALLNFHLDLGSLEAATKIQLKSLAEEMQAIIKGLEKVRQELVASEGDGPVSEIFRKTLKEFIAIAETEVASVTNLYSTVGRNADALALYFGEDPARCPFEQVTVTLLNFMRLFRKAHEENCKQAELERKKAEKEAEMEKAKGISLTKKSVK</sequence>
<evidence type="ECO:0000256" key="4">
    <source>
        <dbReference type="SAM" id="MobiDB-lite"/>
    </source>
</evidence>
<gene>
    <name evidence="8" type="primary">LOC111429670</name>
</gene>
<keyword evidence="7" id="KW-1185">Reference proteome</keyword>
<evidence type="ECO:0000313" key="8">
    <source>
        <dbReference type="RefSeq" id="XP_022921382.1"/>
    </source>
</evidence>
<feature type="region of interest" description="Disordered" evidence="4">
    <location>
        <begin position="1188"/>
        <end position="1210"/>
    </location>
</feature>
<dbReference type="PROSITE" id="PS51182">
    <property type="entry name" value="C2_TENSIN"/>
    <property type="match status" value="1"/>
</dbReference>